<evidence type="ECO:0000256" key="4">
    <source>
        <dbReference type="ARBA" id="ARBA00022833"/>
    </source>
</evidence>
<dbReference type="OrthoDB" id="9805269at2"/>
<feature type="binding site" evidence="7">
    <location>
        <position position="192"/>
    </location>
    <ligand>
        <name>NAD(+)</name>
        <dbReference type="ChEBI" id="CHEBI:57540"/>
    </ligand>
</feature>
<dbReference type="PRINTS" id="PR00083">
    <property type="entry name" value="HOLDHDRGNASE"/>
</dbReference>
<sequence length="431" mass="46272">MLRTITQQTEAIAELRRICDRTQDDSLLHKESTVREILASVQRQGDLALLQYTAEFDHLTLSLDQLKVSGAELDAAYQQIPQERLDAIRSYSQQIKAFHLKQRRQSQVHFGDHQVVVGQRYTPVDRVGLYIRGTQNISPSQILLNAIPAVVAGVPNIVMLTPPSPEQQMHPAVLVAAQEAGIEAIYRVGGAQGIAALAYGTATIPAVDVIAGSGNIYVTLAKKLVYGSVGLDALTGPSELVILADHTANPSYIAADLLAHAESDPLAAAILITSDTTLATKVVLEVNQTLSGYGILTEKAIAHYGLVITVDDIQNATSLVNGMAPAQVSLALHDPWRLVEHIRHAGSILMGSHTPPSAGQLLVGANPNLPTAGTARYSSGPGVETFMKQTHLIQYSANALSHSAQHLDTLVQLEEETAQSLSLRIRSKQSE</sequence>
<reference evidence="9 10" key="1">
    <citation type="journal article" date="2008" name="Proc. Natl. Acad. Sci. U.S.A.">
        <title>Niche adaptation and genome expansion in the chlorophyll d-producing cyanobacterium Acaryochloris marina.</title>
        <authorList>
            <person name="Swingley W.D."/>
            <person name="Chen M."/>
            <person name="Cheung P.C."/>
            <person name="Conrad A.L."/>
            <person name="Dejesa L.C."/>
            <person name="Hao J."/>
            <person name="Honchak B.M."/>
            <person name="Karbach L.E."/>
            <person name="Kurdoglu A."/>
            <person name="Lahiri S."/>
            <person name="Mastrian S.D."/>
            <person name="Miyashita H."/>
            <person name="Page L."/>
            <person name="Ramakrishna P."/>
            <person name="Satoh S."/>
            <person name="Sattley W.M."/>
            <person name="Shimada Y."/>
            <person name="Taylor H.L."/>
            <person name="Tomo T."/>
            <person name="Tsuchiya T."/>
            <person name="Wang Z.T."/>
            <person name="Raymond J."/>
            <person name="Mimuro M."/>
            <person name="Blankenship R.E."/>
            <person name="Touchman J.W."/>
        </authorList>
    </citation>
    <scope>NUCLEOTIDE SEQUENCE [LARGE SCALE GENOMIC DNA]</scope>
    <source>
        <strain evidence="10">MBIC 11017</strain>
    </source>
</reference>
<evidence type="ECO:0000256" key="3">
    <source>
        <dbReference type="ARBA" id="ARBA00022723"/>
    </source>
</evidence>
<gene>
    <name evidence="9" type="primary">hisD</name>
    <name evidence="9" type="ordered locus">AM1_3589</name>
</gene>
<dbReference type="CDD" id="cd06572">
    <property type="entry name" value="Histidinol_dh"/>
    <property type="match status" value="1"/>
</dbReference>
<dbReference type="Pfam" id="PF00815">
    <property type="entry name" value="Histidinol_dh"/>
    <property type="match status" value="1"/>
</dbReference>
<feature type="binding site" evidence="7">
    <location>
        <position position="215"/>
    </location>
    <ligand>
        <name>NAD(+)</name>
        <dbReference type="ChEBI" id="CHEBI:57540"/>
    </ligand>
</feature>
<proteinExistence type="inferred from homology"/>
<dbReference type="GO" id="GO:0051287">
    <property type="term" value="F:NAD binding"/>
    <property type="evidence" value="ECO:0007669"/>
    <property type="project" value="InterPro"/>
</dbReference>
<evidence type="ECO:0000256" key="6">
    <source>
        <dbReference type="PIRNR" id="PIRNR000099"/>
    </source>
</evidence>
<dbReference type="PANTHER" id="PTHR21256:SF2">
    <property type="entry name" value="HISTIDINE BIOSYNTHESIS TRIFUNCTIONAL PROTEIN"/>
    <property type="match status" value="1"/>
</dbReference>
<feature type="binding site" evidence="7">
    <location>
        <position position="130"/>
    </location>
    <ligand>
        <name>NAD(+)</name>
        <dbReference type="ChEBI" id="CHEBI:57540"/>
    </ligand>
</feature>
<dbReference type="Proteomes" id="UP000000268">
    <property type="component" value="Chromosome"/>
</dbReference>
<dbReference type="InterPro" id="IPR016161">
    <property type="entry name" value="Ald_DH/histidinol_DH"/>
</dbReference>
<evidence type="ECO:0000256" key="2">
    <source>
        <dbReference type="ARBA" id="ARBA00010178"/>
    </source>
</evidence>
<dbReference type="HOGENOM" id="CLU_006732_3_3_3"/>
<dbReference type="GO" id="GO:0000105">
    <property type="term" value="P:L-histidine biosynthetic process"/>
    <property type="evidence" value="ECO:0007669"/>
    <property type="project" value="InterPro"/>
</dbReference>
<dbReference type="KEGG" id="amr:AM1_3589"/>
<evidence type="ECO:0000256" key="7">
    <source>
        <dbReference type="PIRSR" id="PIRSR000099-2"/>
    </source>
</evidence>
<accession>B0C2C7</accession>
<dbReference type="FunFam" id="3.40.50.1980:FF:000001">
    <property type="entry name" value="Histidinol dehydrogenase"/>
    <property type="match status" value="1"/>
</dbReference>
<evidence type="ECO:0000256" key="1">
    <source>
        <dbReference type="ARBA" id="ARBA00001947"/>
    </source>
</evidence>
<keyword evidence="3" id="KW-0479">Metal-binding</keyword>
<evidence type="ECO:0000256" key="8">
    <source>
        <dbReference type="RuleBase" id="RU004175"/>
    </source>
</evidence>
<dbReference type="GO" id="GO:0004399">
    <property type="term" value="F:histidinol dehydrogenase activity"/>
    <property type="evidence" value="ECO:0007669"/>
    <property type="project" value="InterPro"/>
</dbReference>
<keyword evidence="5 6" id="KW-0560">Oxidoreductase</keyword>
<protein>
    <submittedName>
        <fullName evidence="9">Histidinol dehydrogenase</fullName>
    </submittedName>
</protein>
<organism evidence="9 10">
    <name type="scientific">Acaryochloris marina (strain MBIC 11017)</name>
    <dbReference type="NCBI Taxonomy" id="329726"/>
    <lineage>
        <taxon>Bacteria</taxon>
        <taxon>Bacillati</taxon>
        <taxon>Cyanobacteriota</taxon>
        <taxon>Cyanophyceae</taxon>
        <taxon>Acaryochloridales</taxon>
        <taxon>Acaryochloridaceae</taxon>
        <taxon>Acaryochloris</taxon>
    </lineage>
</organism>
<dbReference type="GO" id="GO:0046872">
    <property type="term" value="F:metal ion binding"/>
    <property type="evidence" value="ECO:0007669"/>
    <property type="project" value="UniProtKB-KW"/>
</dbReference>
<dbReference type="PANTHER" id="PTHR21256">
    <property type="entry name" value="HISTIDINOL DEHYDROGENASE HDH"/>
    <property type="match status" value="1"/>
</dbReference>
<evidence type="ECO:0000256" key="5">
    <source>
        <dbReference type="ARBA" id="ARBA00023002"/>
    </source>
</evidence>
<dbReference type="PIRSF" id="PIRSF000099">
    <property type="entry name" value="Histidinol_dh"/>
    <property type="match status" value="1"/>
</dbReference>
<dbReference type="STRING" id="329726.AM1_3589"/>
<dbReference type="AlphaFoldDB" id="B0C2C7"/>
<dbReference type="Gene3D" id="3.40.50.1980">
    <property type="entry name" value="Nitrogenase molybdenum iron protein domain"/>
    <property type="match status" value="2"/>
</dbReference>
<dbReference type="RefSeq" id="WP_012163972.1">
    <property type="nucleotide sequence ID" value="NC_009925.1"/>
</dbReference>
<comment type="similarity">
    <text evidence="2 6 8">Belongs to the histidinol dehydrogenase family.</text>
</comment>
<keyword evidence="10" id="KW-1185">Reference proteome</keyword>
<keyword evidence="7" id="KW-0520">NAD</keyword>
<keyword evidence="4" id="KW-0862">Zinc</keyword>
<dbReference type="NCBIfam" id="TIGR00069">
    <property type="entry name" value="hisD"/>
    <property type="match status" value="1"/>
</dbReference>
<dbReference type="eggNOG" id="COG0141">
    <property type="taxonomic scope" value="Bacteria"/>
</dbReference>
<dbReference type="EMBL" id="CP000828">
    <property type="protein sequence ID" value="ABW28579.1"/>
    <property type="molecule type" value="Genomic_DNA"/>
</dbReference>
<evidence type="ECO:0000313" key="10">
    <source>
        <dbReference type="Proteomes" id="UP000000268"/>
    </source>
</evidence>
<comment type="cofactor">
    <cofactor evidence="1">
        <name>Zn(2+)</name>
        <dbReference type="ChEBI" id="CHEBI:29105"/>
    </cofactor>
</comment>
<dbReference type="SUPFAM" id="SSF53720">
    <property type="entry name" value="ALDH-like"/>
    <property type="match status" value="1"/>
</dbReference>
<dbReference type="GO" id="GO:0005829">
    <property type="term" value="C:cytosol"/>
    <property type="evidence" value="ECO:0007669"/>
    <property type="project" value="TreeGrafter"/>
</dbReference>
<evidence type="ECO:0000313" key="9">
    <source>
        <dbReference type="EMBL" id="ABW28579.1"/>
    </source>
</evidence>
<dbReference type="InterPro" id="IPR012131">
    <property type="entry name" value="Hstdl_DH"/>
</dbReference>
<dbReference type="InterPro" id="IPR022695">
    <property type="entry name" value="Histidinol_DH_monofunct"/>
</dbReference>
<name>B0C2C7_ACAM1</name>